<dbReference type="PANTHER" id="PTHR45880">
    <property type="entry name" value="RNA-BINDING MOTIF PROTEIN, X-LINKED 2"/>
    <property type="match status" value="1"/>
</dbReference>
<dbReference type="Gene3D" id="3.30.70.330">
    <property type="match status" value="1"/>
</dbReference>
<dbReference type="GO" id="GO:0071011">
    <property type="term" value="C:precatalytic spliceosome"/>
    <property type="evidence" value="ECO:0007669"/>
    <property type="project" value="TreeGrafter"/>
</dbReference>
<dbReference type="STRING" id="988480.A0A075ANG5"/>
<dbReference type="InterPro" id="IPR000504">
    <property type="entry name" value="RRM_dom"/>
</dbReference>
<organism evidence="6 7">
    <name type="scientific">Rozella allomycis (strain CSF55)</name>
    <dbReference type="NCBI Taxonomy" id="988480"/>
    <lineage>
        <taxon>Eukaryota</taxon>
        <taxon>Fungi</taxon>
        <taxon>Fungi incertae sedis</taxon>
        <taxon>Cryptomycota</taxon>
        <taxon>Cryptomycota incertae sedis</taxon>
        <taxon>Rozella</taxon>
    </lineage>
</organism>
<evidence type="ECO:0000256" key="2">
    <source>
        <dbReference type="PROSITE-ProRule" id="PRU00176"/>
    </source>
</evidence>
<feature type="signal peptide" evidence="4">
    <location>
        <begin position="1"/>
        <end position="19"/>
    </location>
</feature>
<evidence type="ECO:0000256" key="1">
    <source>
        <dbReference type="ARBA" id="ARBA00022884"/>
    </source>
</evidence>
<dbReference type="InterPro" id="IPR051847">
    <property type="entry name" value="RNA_proc/Spliceosome_comp"/>
</dbReference>
<dbReference type="InterPro" id="IPR045844">
    <property type="entry name" value="RRM_Ist3-like"/>
</dbReference>
<dbReference type="PROSITE" id="PS50102">
    <property type="entry name" value="RRM"/>
    <property type="match status" value="1"/>
</dbReference>
<feature type="region of interest" description="Disordered" evidence="3">
    <location>
        <begin position="767"/>
        <end position="792"/>
    </location>
</feature>
<dbReference type="CDD" id="cd12411">
    <property type="entry name" value="RRM_ist3_like"/>
    <property type="match status" value="1"/>
</dbReference>
<evidence type="ECO:0000256" key="4">
    <source>
        <dbReference type="SAM" id="SignalP"/>
    </source>
</evidence>
<dbReference type="EMBL" id="KE561265">
    <property type="protein sequence ID" value="EPZ31354.1"/>
    <property type="molecule type" value="Genomic_DNA"/>
</dbReference>
<sequence>MLHVYIVCCALLLGSLVLGTPNDGSEATTGKFEQVFSFSHFIETDKFDELYKMFHDDILKGETIDIAKYSPFIEKGGNRYDLFGKLIAENKVFAVEKLLKSKDTYDWIFSMSGDEKPYLVIVAELNRIDIFKLFVDLVKPEDHWVLFTGTKEGKDLIDICLELKRHDMLKYLITKEVIEIDEIENFRFFGPERKKYLTEWNKFVSQNLPNKQIKRVDYINKKRANKPCEQWMKELWPNQSTFTESFARKLPNGNTIFGLCALSLEDNEFERLFDRIDEKFYRLFTIKNARGKTLFEELLLKHEYEKVTLLINRNMFPLTFRINSKYNVAQLLSMTENHSLLDEDNFSMKSIFDALSQKSPFLQSPLVYLISTYIAEGVEANDFIEIILGNPDKHNFLFQKNIFGETFINFFARQLKTIEDQRGPESEHAKIGLEYYFQGSLIYVLRDMDEKMDFFVVDKKVPVEDAFVITKAWRDESGELIVDETEIIVNAFIVDKAFKLLYEIPKKQNNNSNKVLSRKQLKKSKNSIKVQSIGESEIDVTVQSDGDDYFNDSEVKLTKAIVSEDEIESKSEAKVIEETYLAGQELVSSKVVQLVPSKQEIEQNLEQIENDSVFNDAINGVLRDSFEVRSVEPEIMDILNNDKIEELAAVDQRAASVHESDIESYNGFTSQTKARNPFKIQADAMAVKSHRMSEDSNSGFSTDSATSIFFRPSTDSHDTVRKISISSAPADHRVEHEYPMEERISQLRIESDILDYWVSDAMKDDVLPEESRSGPSSQVNEDIVREDPSSTHVVVDSIDPAQNGTDINNQETNNIATQVTISSNSTQENISSCQSDSGQSQDSLNSLRTTSTTRSVLNHLDIDRSKIYLHFVAERPMTDLHLILSQNLNDNPNSIFDYLNTVAFLENPVQVSLLLRPFLIIMLKGPKHQKEKERILAFAKHAFLAEMINLPECENINCLQRAQNAVTVLGIFHKHGVFNDKDIKSVVSALISHSLQEIERINSHELSRTGKDSGSWHDSYKDSSYIFAGNLDYELTEGDIVVIFSQYGEIVDLNLIRDKDTGKSKGFAFLAYEDQRSTVLAVDNFNGMKLLNRTLRVDHVKNYKPPKSNEENGDEEEELDIQELLRPKEIVVENKSSNAKSLEHEDEDPMKEYFEKKAKRRKRKKSQ</sequence>
<feature type="region of interest" description="Disordered" evidence="3">
    <location>
        <begin position="1131"/>
        <end position="1167"/>
    </location>
</feature>
<protein>
    <submittedName>
        <fullName evidence="6">RNA recognition motif domain-containing protein</fullName>
    </submittedName>
</protein>
<dbReference type="SMART" id="SM00360">
    <property type="entry name" value="RRM"/>
    <property type="match status" value="1"/>
</dbReference>
<evidence type="ECO:0000313" key="6">
    <source>
        <dbReference type="EMBL" id="EPZ31354.1"/>
    </source>
</evidence>
<feature type="chain" id="PRO_5001704688" evidence="4">
    <location>
        <begin position="20"/>
        <end position="1167"/>
    </location>
</feature>
<dbReference type="GO" id="GO:0003723">
    <property type="term" value="F:RNA binding"/>
    <property type="evidence" value="ECO:0007669"/>
    <property type="project" value="UniProtKB-UniRule"/>
</dbReference>
<feature type="region of interest" description="Disordered" evidence="3">
    <location>
        <begin position="826"/>
        <end position="848"/>
    </location>
</feature>
<evidence type="ECO:0000259" key="5">
    <source>
        <dbReference type="PROSITE" id="PS50102"/>
    </source>
</evidence>
<dbReference type="PANTHER" id="PTHR45880:SF1">
    <property type="entry name" value="RNA-BINDING MOTIF PROTEIN, X-LINKED 2"/>
    <property type="match status" value="1"/>
</dbReference>
<keyword evidence="1 2" id="KW-0694">RNA-binding</keyword>
<feature type="compositionally biased region" description="Low complexity" evidence="3">
    <location>
        <begin position="831"/>
        <end position="848"/>
    </location>
</feature>
<dbReference type="SUPFAM" id="SSF54928">
    <property type="entry name" value="RNA-binding domain, RBD"/>
    <property type="match status" value="1"/>
</dbReference>
<keyword evidence="4" id="KW-0732">Signal</keyword>
<gene>
    <name evidence="6" type="ORF">O9G_000999</name>
</gene>
<dbReference type="Proteomes" id="UP000030755">
    <property type="component" value="Unassembled WGS sequence"/>
</dbReference>
<dbReference type="Pfam" id="PF00076">
    <property type="entry name" value="RRM_1"/>
    <property type="match status" value="1"/>
</dbReference>
<dbReference type="HOGENOM" id="CLU_288380_0_0_1"/>
<evidence type="ECO:0000256" key="3">
    <source>
        <dbReference type="SAM" id="MobiDB-lite"/>
    </source>
</evidence>
<dbReference type="AlphaFoldDB" id="A0A075ANG5"/>
<reference evidence="6 7" key="1">
    <citation type="journal article" date="2013" name="Curr. Biol.">
        <title>Shared signatures of parasitism and phylogenomics unite Cryptomycota and microsporidia.</title>
        <authorList>
            <person name="James T.Y."/>
            <person name="Pelin A."/>
            <person name="Bonen L."/>
            <person name="Ahrendt S."/>
            <person name="Sain D."/>
            <person name="Corradi N."/>
            <person name="Stajich J.E."/>
        </authorList>
    </citation>
    <scope>NUCLEOTIDE SEQUENCE [LARGE SCALE GENOMIC DNA]</scope>
    <source>
        <strain evidence="6 7">CSF55</strain>
    </source>
</reference>
<accession>A0A075ANG5</accession>
<keyword evidence="7" id="KW-1185">Reference proteome</keyword>
<dbReference type="OrthoDB" id="2573941at2759"/>
<dbReference type="InterPro" id="IPR012677">
    <property type="entry name" value="Nucleotide-bd_a/b_plait_sf"/>
</dbReference>
<proteinExistence type="predicted"/>
<feature type="compositionally biased region" description="Basic residues" evidence="3">
    <location>
        <begin position="1157"/>
        <end position="1167"/>
    </location>
</feature>
<evidence type="ECO:0000313" key="7">
    <source>
        <dbReference type="Proteomes" id="UP000030755"/>
    </source>
</evidence>
<dbReference type="GO" id="GO:0000398">
    <property type="term" value="P:mRNA splicing, via spliceosome"/>
    <property type="evidence" value="ECO:0007669"/>
    <property type="project" value="InterPro"/>
</dbReference>
<dbReference type="GO" id="GO:0071013">
    <property type="term" value="C:catalytic step 2 spliceosome"/>
    <property type="evidence" value="ECO:0007669"/>
    <property type="project" value="TreeGrafter"/>
</dbReference>
<dbReference type="GO" id="GO:0005686">
    <property type="term" value="C:U2 snRNP"/>
    <property type="evidence" value="ECO:0007669"/>
    <property type="project" value="TreeGrafter"/>
</dbReference>
<dbReference type="InterPro" id="IPR035979">
    <property type="entry name" value="RBD_domain_sf"/>
</dbReference>
<name>A0A075ANG5_ROZAC</name>
<feature type="domain" description="RRM" evidence="5">
    <location>
        <begin position="1024"/>
        <end position="1102"/>
    </location>
</feature>